<sequence length="41" mass="5243">MQSFHTCSCYYTHNIFIKRYNYHFTFIDENQFRKDYKEILP</sequence>
<organism evidence="1 2">
    <name type="scientific">Stegodyphus mimosarum</name>
    <name type="common">African social velvet spider</name>
    <dbReference type="NCBI Taxonomy" id="407821"/>
    <lineage>
        <taxon>Eukaryota</taxon>
        <taxon>Metazoa</taxon>
        <taxon>Ecdysozoa</taxon>
        <taxon>Arthropoda</taxon>
        <taxon>Chelicerata</taxon>
        <taxon>Arachnida</taxon>
        <taxon>Araneae</taxon>
        <taxon>Araneomorphae</taxon>
        <taxon>Entelegynae</taxon>
        <taxon>Eresoidea</taxon>
        <taxon>Eresidae</taxon>
        <taxon>Stegodyphus</taxon>
    </lineage>
</organism>
<keyword evidence="2" id="KW-1185">Reference proteome</keyword>
<reference evidence="1 2" key="1">
    <citation type="submission" date="2013-11" db="EMBL/GenBank/DDBJ databases">
        <title>Genome sequencing of Stegodyphus mimosarum.</title>
        <authorList>
            <person name="Bechsgaard J."/>
        </authorList>
    </citation>
    <scope>NUCLEOTIDE SEQUENCE [LARGE SCALE GENOMIC DNA]</scope>
</reference>
<proteinExistence type="predicted"/>
<feature type="non-terminal residue" evidence="1">
    <location>
        <position position="41"/>
    </location>
</feature>
<evidence type="ECO:0000313" key="2">
    <source>
        <dbReference type="Proteomes" id="UP000054359"/>
    </source>
</evidence>
<dbReference type="AlphaFoldDB" id="A0A087UUS4"/>
<dbReference type="EMBL" id="KK121736">
    <property type="protein sequence ID" value="KFM81113.1"/>
    <property type="molecule type" value="Genomic_DNA"/>
</dbReference>
<gene>
    <name evidence="1" type="ORF">X975_25377</name>
</gene>
<accession>A0A087UUS4</accession>
<dbReference type="Proteomes" id="UP000054359">
    <property type="component" value="Unassembled WGS sequence"/>
</dbReference>
<protein>
    <submittedName>
        <fullName evidence="1">2-oxoglutarate and iron-dependent oxygenase domain-containing protein 2</fullName>
    </submittedName>
</protein>
<name>A0A087UUS4_STEMI</name>
<dbReference type="OrthoDB" id="1736837at2759"/>
<evidence type="ECO:0000313" key="1">
    <source>
        <dbReference type="EMBL" id="KFM81113.1"/>
    </source>
</evidence>